<comment type="subcellular location">
    <subcellularLocation>
        <location evidence="1 8">Nucleus</location>
    </subcellularLocation>
</comment>
<evidence type="ECO:0000313" key="11">
    <source>
        <dbReference type="RefSeq" id="XP_037898428.1"/>
    </source>
</evidence>
<keyword evidence="4 8" id="KW-0507">mRNA processing</keyword>
<comment type="subunit">
    <text evidence="8">Associated with the spliceosome.</text>
</comment>
<accession>A0A9C6E0A8</accession>
<evidence type="ECO:0000256" key="8">
    <source>
        <dbReference type="RuleBase" id="RU367071"/>
    </source>
</evidence>
<evidence type="ECO:0000313" key="10">
    <source>
        <dbReference type="Proteomes" id="UP000092443"/>
    </source>
</evidence>
<gene>
    <name evidence="11" type="primary">LOC119643152</name>
</gene>
<keyword evidence="10" id="KW-1185">Reference proteome</keyword>
<sequence>MILMRKYLAWEAHGKGVDVHLLAEPTLELLQKEYEKKKEQFKSSTKEHIVEKYGGEEHTVILNPFITQLLEFRYSTFNLKKKECF</sequence>
<dbReference type="InterPro" id="IPR021715">
    <property type="entry name" value="Slu7_dom"/>
</dbReference>
<proteinExistence type="inferred from homology"/>
<comment type="similarity">
    <text evidence="2 8">Belongs to the SLU7 family.</text>
</comment>
<evidence type="ECO:0000256" key="5">
    <source>
        <dbReference type="ARBA" id="ARBA00022728"/>
    </source>
</evidence>
<dbReference type="KEGG" id="gfs:119643152"/>
<organism evidence="10 11">
    <name type="scientific">Glossina fuscipes</name>
    <dbReference type="NCBI Taxonomy" id="7396"/>
    <lineage>
        <taxon>Eukaryota</taxon>
        <taxon>Metazoa</taxon>
        <taxon>Ecdysozoa</taxon>
        <taxon>Arthropoda</taxon>
        <taxon>Hexapoda</taxon>
        <taxon>Insecta</taxon>
        <taxon>Pterygota</taxon>
        <taxon>Neoptera</taxon>
        <taxon>Endopterygota</taxon>
        <taxon>Diptera</taxon>
        <taxon>Brachycera</taxon>
        <taxon>Muscomorpha</taxon>
        <taxon>Hippoboscoidea</taxon>
        <taxon>Glossinidae</taxon>
        <taxon>Glossina</taxon>
    </lineage>
</organism>
<dbReference type="AlphaFoldDB" id="A0A9C6E0A8"/>
<dbReference type="PANTHER" id="PTHR12942:SF2">
    <property type="entry name" value="PRE-MRNA-SPLICING FACTOR SLU7"/>
    <property type="match status" value="1"/>
</dbReference>
<evidence type="ECO:0000256" key="6">
    <source>
        <dbReference type="ARBA" id="ARBA00023187"/>
    </source>
</evidence>
<keyword evidence="7 8" id="KW-0539">Nucleus</keyword>
<evidence type="ECO:0000256" key="1">
    <source>
        <dbReference type="ARBA" id="ARBA00004123"/>
    </source>
</evidence>
<dbReference type="GeneID" id="119643152"/>
<keyword evidence="6 8" id="KW-0508">mRNA splicing</keyword>
<protein>
    <recommendedName>
        <fullName evidence="3 8">Pre-mRNA-splicing factor SLU7</fullName>
    </recommendedName>
</protein>
<evidence type="ECO:0000256" key="2">
    <source>
        <dbReference type="ARBA" id="ARBA00007203"/>
    </source>
</evidence>
<evidence type="ECO:0000256" key="7">
    <source>
        <dbReference type="ARBA" id="ARBA00023242"/>
    </source>
</evidence>
<comment type="function">
    <text evidence="8">Involved in pre-mRNA splicing.</text>
</comment>
<evidence type="ECO:0000256" key="3">
    <source>
        <dbReference type="ARBA" id="ARBA00021377"/>
    </source>
</evidence>
<dbReference type="Pfam" id="PF11708">
    <property type="entry name" value="Slu7"/>
    <property type="match status" value="1"/>
</dbReference>
<evidence type="ECO:0000259" key="9">
    <source>
        <dbReference type="Pfam" id="PF11708"/>
    </source>
</evidence>
<feature type="domain" description="Pre-mRNA-splicing factor SLU7" evidence="9">
    <location>
        <begin position="7"/>
        <end position="59"/>
    </location>
</feature>
<keyword evidence="5 8" id="KW-0747">Spliceosome</keyword>
<dbReference type="GO" id="GO:0000398">
    <property type="term" value="P:mRNA splicing, via spliceosome"/>
    <property type="evidence" value="ECO:0007669"/>
    <property type="project" value="UniProtKB-UniRule"/>
</dbReference>
<dbReference type="Proteomes" id="UP000092443">
    <property type="component" value="Unplaced"/>
</dbReference>
<dbReference type="GO" id="GO:0030628">
    <property type="term" value="F:pre-mRNA 3'-splice site binding"/>
    <property type="evidence" value="ECO:0007669"/>
    <property type="project" value="UniProtKB-UniRule"/>
</dbReference>
<reference evidence="11" key="1">
    <citation type="submission" date="2025-08" db="UniProtKB">
        <authorList>
            <consortium name="RefSeq"/>
        </authorList>
    </citation>
    <scope>IDENTIFICATION</scope>
    <source>
        <tissue evidence="11">Whole body pupa</tissue>
    </source>
</reference>
<dbReference type="PANTHER" id="PTHR12942">
    <property type="entry name" value="STEP II SPLICING FACTOR SLU7"/>
    <property type="match status" value="1"/>
</dbReference>
<dbReference type="InterPro" id="IPR039974">
    <property type="entry name" value="Splicing_factor_SLU7"/>
</dbReference>
<dbReference type="GO" id="GO:0005681">
    <property type="term" value="C:spliceosomal complex"/>
    <property type="evidence" value="ECO:0007669"/>
    <property type="project" value="UniProtKB-UniRule"/>
</dbReference>
<name>A0A9C6E0A8_9MUSC</name>
<evidence type="ECO:0000256" key="4">
    <source>
        <dbReference type="ARBA" id="ARBA00022664"/>
    </source>
</evidence>
<dbReference type="RefSeq" id="XP_037898428.1">
    <property type="nucleotide sequence ID" value="XM_038042500.1"/>
</dbReference>